<evidence type="ECO:0000313" key="1">
    <source>
        <dbReference type="EMBL" id="JAD29484.1"/>
    </source>
</evidence>
<dbReference type="EMBL" id="GBRH01268411">
    <property type="protein sequence ID" value="JAD29484.1"/>
    <property type="molecule type" value="Transcribed_RNA"/>
</dbReference>
<reference evidence="1" key="1">
    <citation type="submission" date="2014-09" db="EMBL/GenBank/DDBJ databases">
        <authorList>
            <person name="Magalhaes I.L.F."/>
            <person name="Oliveira U."/>
            <person name="Santos F.R."/>
            <person name="Vidigal T.H.D.A."/>
            <person name="Brescovit A.D."/>
            <person name="Santos A.J."/>
        </authorList>
    </citation>
    <scope>NUCLEOTIDE SEQUENCE</scope>
    <source>
        <tissue evidence="1">Shoot tissue taken approximately 20 cm above the soil surface</tissue>
    </source>
</reference>
<organism evidence="1">
    <name type="scientific">Arundo donax</name>
    <name type="common">Giant reed</name>
    <name type="synonym">Donax arundinaceus</name>
    <dbReference type="NCBI Taxonomy" id="35708"/>
    <lineage>
        <taxon>Eukaryota</taxon>
        <taxon>Viridiplantae</taxon>
        <taxon>Streptophyta</taxon>
        <taxon>Embryophyta</taxon>
        <taxon>Tracheophyta</taxon>
        <taxon>Spermatophyta</taxon>
        <taxon>Magnoliopsida</taxon>
        <taxon>Liliopsida</taxon>
        <taxon>Poales</taxon>
        <taxon>Poaceae</taxon>
        <taxon>PACMAD clade</taxon>
        <taxon>Arundinoideae</taxon>
        <taxon>Arundineae</taxon>
        <taxon>Arundo</taxon>
    </lineage>
</organism>
<accession>A0A0A8YRH6</accession>
<sequence length="26" mass="2971">MVDVENRLIFAHPRTQSSSNEIKALD</sequence>
<dbReference type="AlphaFoldDB" id="A0A0A8YRH6"/>
<reference evidence="1" key="2">
    <citation type="journal article" date="2015" name="Data Brief">
        <title>Shoot transcriptome of the giant reed, Arundo donax.</title>
        <authorList>
            <person name="Barrero R.A."/>
            <person name="Guerrero F.D."/>
            <person name="Moolhuijzen P."/>
            <person name="Goolsby J.A."/>
            <person name="Tidwell J."/>
            <person name="Bellgard S.E."/>
            <person name="Bellgard M.I."/>
        </authorList>
    </citation>
    <scope>NUCLEOTIDE SEQUENCE</scope>
    <source>
        <tissue evidence="1">Shoot tissue taken approximately 20 cm above the soil surface</tissue>
    </source>
</reference>
<proteinExistence type="predicted"/>
<protein>
    <submittedName>
        <fullName evidence="1">Uncharacterized protein</fullName>
    </submittedName>
</protein>
<name>A0A0A8YRH6_ARUDO</name>